<evidence type="ECO:0000256" key="4">
    <source>
        <dbReference type="ARBA" id="ARBA00022824"/>
    </source>
</evidence>
<keyword evidence="8" id="KW-1185">Reference proteome</keyword>
<dbReference type="InterPro" id="IPR052374">
    <property type="entry name" value="SERAC1"/>
</dbReference>
<accession>A0A2T4H6H2</accession>
<name>A0A2T4H6H2_FUSCU</name>
<evidence type="ECO:0000313" key="8">
    <source>
        <dbReference type="Proteomes" id="UP000241587"/>
    </source>
</evidence>
<evidence type="ECO:0000256" key="1">
    <source>
        <dbReference type="ARBA" id="ARBA00004173"/>
    </source>
</evidence>
<evidence type="ECO:0008006" key="9">
    <source>
        <dbReference type="Google" id="ProtNLM"/>
    </source>
</evidence>
<protein>
    <recommendedName>
        <fullName evidence="9">DUF676 domain-containing protein</fullName>
    </recommendedName>
</protein>
<dbReference type="EMBL" id="PVEM01000001">
    <property type="protein sequence ID" value="PTD11357.1"/>
    <property type="molecule type" value="Genomic_DNA"/>
</dbReference>
<reference evidence="7 8" key="1">
    <citation type="submission" date="2018-02" db="EMBL/GenBank/DDBJ databases">
        <title>Fusarium culmorum secondary metabolites in fungal-bacterial-plant interactions.</title>
        <authorList>
            <person name="Schmidt R."/>
        </authorList>
    </citation>
    <scope>NUCLEOTIDE SEQUENCE [LARGE SCALE GENOMIC DNA]</scope>
    <source>
        <strain evidence="7 8">PV</strain>
    </source>
</reference>
<dbReference type="PANTHER" id="PTHR48182:SF2">
    <property type="entry name" value="PROTEIN SERAC1"/>
    <property type="match status" value="1"/>
</dbReference>
<sequence length="110" mass="12371">MQSPPGYFFDIVVVHGLNGHRDKTWTAANGVHWLRDPLRIDIPEARILSWGYDANTHAASETCCTFLYDHARTLVSDLNRRRELTNAGSTRNGRSYLLHIASAVAETSDM</sequence>
<evidence type="ECO:0000256" key="3">
    <source>
        <dbReference type="ARBA" id="ARBA00004370"/>
    </source>
</evidence>
<keyword evidence="4" id="KW-0256">Endoplasmic reticulum</keyword>
<evidence type="ECO:0000313" key="7">
    <source>
        <dbReference type="EMBL" id="PTD11357.1"/>
    </source>
</evidence>
<keyword evidence="5" id="KW-0496">Mitochondrion</keyword>
<dbReference type="OrthoDB" id="7464126at2759"/>
<dbReference type="GO" id="GO:0005783">
    <property type="term" value="C:endoplasmic reticulum"/>
    <property type="evidence" value="ECO:0007669"/>
    <property type="project" value="UniProtKB-SubCell"/>
</dbReference>
<dbReference type="GO" id="GO:0016020">
    <property type="term" value="C:membrane"/>
    <property type="evidence" value="ECO:0007669"/>
    <property type="project" value="UniProtKB-SubCell"/>
</dbReference>
<comment type="subcellular location">
    <subcellularLocation>
        <location evidence="2">Endoplasmic reticulum</location>
    </subcellularLocation>
    <subcellularLocation>
        <location evidence="3">Membrane</location>
    </subcellularLocation>
    <subcellularLocation>
        <location evidence="1">Mitochondrion</location>
    </subcellularLocation>
</comment>
<gene>
    <name evidence="7" type="ORF">FCULG_00002804</name>
</gene>
<evidence type="ECO:0000256" key="6">
    <source>
        <dbReference type="ARBA" id="ARBA00023136"/>
    </source>
</evidence>
<comment type="caution">
    <text evidence="7">The sequence shown here is derived from an EMBL/GenBank/DDBJ whole genome shotgun (WGS) entry which is preliminary data.</text>
</comment>
<keyword evidence="6" id="KW-0472">Membrane</keyword>
<dbReference type="Proteomes" id="UP000241587">
    <property type="component" value="Unassembled WGS sequence"/>
</dbReference>
<organism evidence="7 8">
    <name type="scientific">Fusarium culmorum</name>
    <dbReference type="NCBI Taxonomy" id="5516"/>
    <lineage>
        <taxon>Eukaryota</taxon>
        <taxon>Fungi</taxon>
        <taxon>Dikarya</taxon>
        <taxon>Ascomycota</taxon>
        <taxon>Pezizomycotina</taxon>
        <taxon>Sordariomycetes</taxon>
        <taxon>Hypocreomycetidae</taxon>
        <taxon>Hypocreales</taxon>
        <taxon>Nectriaceae</taxon>
        <taxon>Fusarium</taxon>
    </lineage>
</organism>
<dbReference type="AlphaFoldDB" id="A0A2T4H6H2"/>
<dbReference type="GO" id="GO:0005739">
    <property type="term" value="C:mitochondrion"/>
    <property type="evidence" value="ECO:0007669"/>
    <property type="project" value="UniProtKB-SubCell"/>
</dbReference>
<evidence type="ECO:0000256" key="2">
    <source>
        <dbReference type="ARBA" id="ARBA00004240"/>
    </source>
</evidence>
<proteinExistence type="predicted"/>
<dbReference type="PANTHER" id="PTHR48182">
    <property type="entry name" value="PROTEIN SERAC1"/>
    <property type="match status" value="1"/>
</dbReference>
<evidence type="ECO:0000256" key="5">
    <source>
        <dbReference type="ARBA" id="ARBA00023128"/>
    </source>
</evidence>
<dbReference type="OMA" id="YDANTHA"/>